<evidence type="ECO:0000256" key="2">
    <source>
        <dbReference type="ARBA" id="ARBA00023125"/>
    </source>
</evidence>
<dbReference type="Pfam" id="PF14526">
    <property type="entry name" value="Cass2"/>
    <property type="match status" value="1"/>
</dbReference>
<evidence type="ECO:0000256" key="1">
    <source>
        <dbReference type="ARBA" id="ARBA00023015"/>
    </source>
</evidence>
<protein>
    <submittedName>
        <fullName evidence="5">AraC family transcriptional regulator</fullName>
    </submittedName>
</protein>
<dbReference type="PANTHER" id="PTHR47504:SF5">
    <property type="entry name" value="RIGHT ORIGIN-BINDING PROTEIN"/>
    <property type="match status" value="1"/>
</dbReference>
<dbReference type="InterPro" id="IPR029441">
    <property type="entry name" value="Cass2"/>
</dbReference>
<gene>
    <name evidence="5" type="ORF">CHL78_014045</name>
</gene>
<keyword evidence="6" id="KW-1185">Reference proteome</keyword>
<keyword evidence="2" id="KW-0238">DNA-binding</keyword>
<dbReference type="Gene3D" id="3.20.80.10">
    <property type="entry name" value="Regulatory factor, effector binding domain"/>
    <property type="match status" value="1"/>
</dbReference>
<dbReference type="Proteomes" id="UP000215694">
    <property type="component" value="Unassembled WGS sequence"/>
</dbReference>
<dbReference type="InterPro" id="IPR018060">
    <property type="entry name" value="HTH_AraC"/>
</dbReference>
<evidence type="ECO:0000259" key="4">
    <source>
        <dbReference type="PROSITE" id="PS01124"/>
    </source>
</evidence>
<evidence type="ECO:0000256" key="3">
    <source>
        <dbReference type="ARBA" id="ARBA00023163"/>
    </source>
</evidence>
<sequence>MEWLDKLNEALEYIEGNLDGEIEYENAAKIACCTVYHFQRMFSYIAGVPLSEYIRNRRLTKAAFDLQGGEKVIDVALRYGYESPTAFNRAFQKIHQVSPSIAQKEGTFLKAYPPISFKITIKGVEEMNYSIVKKEEMRIVGVKCLLEKNVEDNFKTVPKLWQDVAQNGNLNKIVSLMDSNSKGILGVSACMDNLDKWEYYIATETNKEIVGGMTEYIIPACTWAVFPGEGPMPTAIQDIEKRAITEWLPTSGYEYADAPDIEVYLNQDPANSKFEVWIPIRKNL</sequence>
<evidence type="ECO:0000313" key="6">
    <source>
        <dbReference type="Proteomes" id="UP000215694"/>
    </source>
</evidence>
<dbReference type="PROSITE" id="PS00041">
    <property type="entry name" value="HTH_ARAC_FAMILY_1"/>
    <property type="match status" value="1"/>
</dbReference>
<reference evidence="5 6" key="1">
    <citation type="journal article" date="2017" name="Genome Announc.">
        <title>Draft Genome Sequence of Romboutsia weinsteinii sp. nov. Strain CCRI-19649(T) Isolated from Surface Water.</title>
        <authorList>
            <person name="Maheux A.F."/>
            <person name="Boudreau D.K."/>
            <person name="Berube E."/>
            <person name="Boissinot M."/>
            <person name="Cantin P."/>
            <person name="Raymond F."/>
            <person name="Corbeil J."/>
            <person name="Omar R.F."/>
            <person name="Bergeron M.G."/>
        </authorList>
    </citation>
    <scope>NUCLEOTIDE SEQUENCE [LARGE SCALE GENOMIC DNA]</scope>
    <source>
        <strain evidence="5 6">CCRI-19649</strain>
    </source>
</reference>
<dbReference type="SMART" id="SM00871">
    <property type="entry name" value="AraC_E_bind"/>
    <property type="match status" value="1"/>
</dbReference>
<dbReference type="Gene3D" id="1.10.10.60">
    <property type="entry name" value="Homeodomain-like"/>
    <property type="match status" value="2"/>
</dbReference>
<evidence type="ECO:0000313" key="5">
    <source>
        <dbReference type="EMBL" id="RDY26298.1"/>
    </source>
</evidence>
<proteinExistence type="predicted"/>
<dbReference type="InterPro" id="IPR010499">
    <property type="entry name" value="AraC_E-bd"/>
</dbReference>
<dbReference type="InterPro" id="IPR011256">
    <property type="entry name" value="Reg_factor_effector_dom_sf"/>
</dbReference>
<accession>A0A255I9W1</accession>
<dbReference type="Pfam" id="PF12833">
    <property type="entry name" value="HTH_18"/>
    <property type="match status" value="1"/>
</dbReference>
<name>A0A255I9W1_9FIRM</name>
<dbReference type="AlphaFoldDB" id="A0A255I9W1"/>
<dbReference type="InterPro" id="IPR018062">
    <property type="entry name" value="HTH_AraC-typ_CS"/>
</dbReference>
<keyword evidence="1" id="KW-0805">Transcription regulation</keyword>
<dbReference type="InterPro" id="IPR050959">
    <property type="entry name" value="MarA-like"/>
</dbReference>
<feature type="domain" description="HTH araC/xylS-type" evidence="4">
    <location>
        <begin position="8"/>
        <end position="105"/>
    </location>
</feature>
<organism evidence="5 6">
    <name type="scientific">Romboutsia weinsteinii</name>
    <dbReference type="NCBI Taxonomy" id="2020949"/>
    <lineage>
        <taxon>Bacteria</taxon>
        <taxon>Bacillati</taxon>
        <taxon>Bacillota</taxon>
        <taxon>Clostridia</taxon>
        <taxon>Peptostreptococcales</taxon>
        <taxon>Peptostreptococcaceae</taxon>
        <taxon>Romboutsia</taxon>
    </lineage>
</organism>
<keyword evidence="3" id="KW-0804">Transcription</keyword>
<dbReference type="InterPro" id="IPR009057">
    <property type="entry name" value="Homeodomain-like_sf"/>
</dbReference>
<dbReference type="SUPFAM" id="SSF55136">
    <property type="entry name" value="Probable bacterial effector-binding domain"/>
    <property type="match status" value="1"/>
</dbReference>
<dbReference type="PROSITE" id="PS01124">
    <property type="entry name" value="HTH_ARAC_FAMILY_2"/>
    <property type="match status" value="1"/>
</dbReference>
<dbReference type="EMBL" id="NOJY02000030">
    <property type="protein sequence ID" value="RDY26298.1"/>
    <property type="molecule type" value="Genomic_DNA"/>
</dbReference>
<dbReference type="OrthoDB" id="45544at2"/>
<dbReference type="RefSeq" id="WP_094368849.1">
    <property type="nucleotide sequence ID" value="NZ_NOJY02000030.1"/>
</dbReference>
<dbReference type="PANTHER" id="PTHR47504">
    <property type="entry name" value="RIGHT ORIGIN-BINDING PROTEIN"/>
    <property type="match status" value="1"/>
</dbReference>
<dbReference type="SMART" id="SM00342">
    <property type="entry name" value="HTH_ARAC"/>
    <property type="match status" value="1"/>
</dbReference>
<dbReference type="GO" id="GO:0043565">
    <property type="term" value="F:sequence-specific DNA binding"/>
    <property type="evidence" value="ECO:0007669"/>
    <property type="project" value="InterPro"/>
</dbReference>
<dbReference type="SUPFAM" id="SSF46689">
    <property type="entry name" value="Homeodomain-like"/>
    <property type="match status" value="2"/>
</dbReference>
<comment type="caution">
    <text evidence="5">The sequence shown here is derived from an EMBL/GenBank/DDBJ whole genome shotgun (WGS) entry which is preliminary data.</text>
</comment>
<dbReference type="GO" id="GO:0003700">
    <property type="term" value="F:DNA-binding transcription factor activity"/>
    <property type="evidence" value="ECO:0007669"/>
    <property type="project" value="InterPro"/>
</dbReference>